<reference evidence="2" key="2">
    <citation type="submission" date="2014-03" db="EMBL/GenBank/DDBJ databases">
        <authorList>
            <person name="Genoscope - CEA"/>
        </authorList>
    </citation>
    <scope>NUCLEOTIDE SEQUENCE</scope>
</reference>
<dbReference type="InterPro" id="IPR037227">
    <property type="entry name" value="EndoU-like"/>
</dbReference>
<gene>
    <name evidence="2" type="ORF">GSONMT00045917001</name>
</gene>
<keyword evidence="1" id="KW-0378">Hydrolase</keyword>
<accession>A0A060YY82</accession>
<dbReference type="AlphaFoldDB" id="A0A060YY82"/>
<dbReference type="EMBL" id="FR926261">
    <property type="protein sequence ID" value="CDQ96557.1"/>
    <property type="molecule type" value="Genomic_DNA"/>
</dbReference>
<reference evidence="2" key="1">
    <citation type="journal article" date="2014" name="Nat. Commun.">
        <title>The rainbow trout genome provides novel insights into evolution after whole-genome duplication in vertebrates.</title>
        <authorList>
            <person name="Berthelot C."/>
            <person name="Brunet F."/>
            <person name="Chalopin D."/>
            <person name="Juanchich A."/>
            <person name="Bernard M."/>
            <person name="Noel B."/>
            <person name="Bento P."/>
            <person name="Da Silva C."/>
            <person name="Labadie K."/>
            <person name="Alberti A."/>
            <person name="Aury J.M."/>
            <person name="Louis A."/>
            <person name="Dehais P."/>
            <person name="Bardou P."/>
            <person name="Montfort J."/>
            <person name="Klopp C."/>
            <person name="Cabau C."/>
            <person name="Gaspin C."/>
            <person name="Thorgaard G.H."/>
            <person name="Boussaha M."/>
            <person name="Quillet E."/>
            <person name="Guyomard R."/>
            <person name="Galiana D."/>
            <person name="Bobe J."/>
            <person name="Volff J.N."/>
            <person name="Genet C."/>
            <person name="Wincker P."/>
            <person name="Jaillon O."/>
            <person name="Roest Crollius H."/>
            <person name="Guiguen Y."/>
        </authorList>
    </citation>
    <scope>NUCLEOTIDE SEQUENCE [LARGE SCALE GENOMIC DNA]</scope>
</reference>
<evidence type="ECO:0000256" key="1">
    <source>
        <dbReference type="ARBA" id="ARBA00022801"/>
    </source>
</evidence>
<evidence type="ECO:0000313" key="3">
    <source>
        <dbReference type="Proteomes" id="UP000193380"/>
    </source>
</evidence>
<organism evidence="2 3">
    <name type="scientific">Oncorhynchus mykiss</name>
    <name type="common">Rainbow trout</name>
    <name type="synonym">Salmo gairdneri</name>
    <dbReference type="NCBI Taxonomy" id="8022"/>
    <lineage>
        <taxon>Eukaryota</taxon>
        <taxon>Metazoa</taxon>
        <taxon>Chordata</taxon>
        <taxon>Craniata</taxon>
        <taxon>Vertebrata</taxon>
        <taxon>Euteleostomi</taxon>
        <taxon>Actinopterygii</taxon>
        <taxon>Neopterygii</taxon>
        <taxon>Teleostei</taxon>
        <taxon>Protacanthopterygii</taxon>
        <taxon>Salmoniformes</taxon>
        <taxon>Salmonidae</taxon>
        <taxon>Salmoninae</taxon>
        <taxon>Oncorhynchus</taxon>
    </lineage>
</organism>
<sequence length="63" mass="7240">MARSQGVNHELSEVLNQLWSRDTNRLKPGTDYTISLQVRMSGLPYYYLARLNLGAPENILLFD</sequence>
<dbReference type="GO" id="GO:0016787">
    <property type="term" value="F:hydrolase activity"/>
    <property type="evidence" value="ECO:0007669"/>
    <property type="project" value="UniProtKB-KW"/>
</dbReference>
<dbReference type="SUPFAM" id="SSF142877">
    <property type="entry name" value="EndoU-like"/>
    <property type="match status" value="1"/>
</dbReference>
<name>A0A060YY82_ONCMY</name>
<dbReference type="GO" id="GO:0004540">
    <property type="term" value="F:RNA nuclease activity"/>
    <property type="evidence" value="ECO:0007669"/>
    <property type="project" value="UniProtKB-ARBA"/>
</dbReference>
<evidence type="ECO:0000313" key="2">
    <source>
        <dbReference type="EMBL" id="CDQ96557.1"/>
    </source>
</evidence>
<protein>
    <submittedName>
        <fullName evidence="2">Uncharacterized protein</fullName>
    </submittedName>
</protein>
<proteinExistence type="predicted"/>
<dbReference type="Proteomes" id="UP000193380">
    <property type="component" value="Unassembled WGS sequence"/>
</dbReference>
<dbReference type="PaxDb" id="8022-A0A060YY82"/>